<dbReference type="InterPro" id="IPR000905">
    <property type="entry name" value="Gcp-like_dom"/>
</dbReference>
<feature type="domain" description="Gcp-like" evidence="1">
    <location>
        <begin position="34"/>
        <end position="148"/>
    </location>
</feature>
<gene>
    <name evidence="2" type="primary">tsaB</name>
    <name evidence="3" type="ORF">FHE65_03830</name>
    <name evidence="2" type="ORF">FHE65_12330</name>
</gene>
<dbReference type="Gene3D" id="3.30.420.40">
    <property type="match status" value="2"/>
</dbReference>
<name>A0A5C4ML95_9ACTN</name>
<dbReference type="NCBIfam" id="TIGR03725">
    <property type="entry name" value="T6A_YeaZ"/>
    <property type="match status" value="1"/>
</dbReference>
<dbReference type="GO" id="GO:0005829">
    <property type="term" value="C:cytosol"/>
    <property type="evidence" value="ECO:0007669"/>
    <property type="project" value="TreeGrafter"/>
</dbReference>
<dbReference type="InterPro" id="IPR022496">
    <property type="entry name" value="T6A_TsaB"/>
</dbReference>
<evidence type="ECO:0000313" key="3">
    <source>
        <dbReference type="EMBL" id="TNC50333.1"/>
    </source>
</evidence>
<dbReference type="GO" id="GO:0002949">
    <property type="term" value="P:tRNA threonylcarbamoyladenosine modification"/>
    <property type="evidence" value="ECO:0007669"/>
    <property type="project" value="InterPro"/>
</dbReference>
<dbReference type="PANTHER" id="PTHR11735:SF11">
    <property type="entry name" value="TRNA THREONYLCARBAMOYLADENOSINE BIOSYNTHESIS PROTEIN TSAB"/>
    <property type="match status" value="1"/>
</dbReference>
<reference evidence="2 4" key="1">
    <citation type="submission" date="2019-05" db="EMBL/GenBank/DDBJ databases">
        <title>Mumia sp. nov., isolated from the intestinal contents of plateau pika (Ochotona curzoniae) in the Qinghai-Tibet plateau of China.</title>
        <authorList>
            <person name="Tian Z."/>
        </authorList>
    </citation>
    <scope>NUCLEOTIDE SEQUENCE [LARGE SCALE GENOMIC DNA]</scope>
    <source>
        <strain evidence="4">527</strain>
        <strain evidence="2">Z527</strain>
    </source>
</reference>
<evidence type="ECO:0000259" key="1">
    <source>
        <dbReference type="Pfam" id="PF00814"/>
    </source>
</evidence>
<dbReference type="CDD" id="cd24032">
    <property type="entry name" value="ASKHA_NBD_TsaB"/>
    <property type="match status" value="1"/>
</dbReference>
<dbReference type="GO" id="GO:0016740">
    <property type="term" value="F:transferase activity"/>
    <property type="evidence" value="ECO:0007669"/>
    <property type="project" value="UniProtKB-KW"/>
</dbReference>
<dbReference type="Proteomes" id="UP000306740">
    <property type="component" value="Unassembled WGS sequence"/>
</dbReference>
<comment type="caution">
    <text evidence="2">The sequence shown here is derived from an EMBL/GenBank/DDBJ whole genome shotgun (WGS) entry which is preliminary data.</text>
</comment>
<dbReference type="AlphaFoldDB" id="A0A5C4ML95"/>
<dbReference type="EMBL" id="VDFR01000055">
    <property type="protein sequence ID" value="TNC46515.1"/>
    <property type="molecule type" value="Genomic_DNA"/>
</dbReference>
<protein>
    <submittedName>
        <fullName evidence="2">tRNA (Adenosine(37)-N6)-threonylcarbamoyltransferase complex dimerization subunit type 1 TsaB</fullName>
    </submittedName>
</protein>
<evidence type="ECO:0000313" key="2">
    <source>
        <dbReference type="EMBL" id="TNC46515.1"/>
    </source>
</evidence>
<dbReference type="RefSeq" id="WP_139086351.1">
    <property type="nucleotide sequence ID" value="NZ_VDFR01000017.1"/>
</dbReference>
<proteinExistence type="predicted"/>
<dbReference type="OrthoDB" id="9809995at2"/>
<dbReference type="InterPro" id="IPR043129">
    <property type="entry name" value="ATPase_NBD"/>
</dbReference>
<dbReference type="EMBL" id="VDFR01000017">
    <property type="protein sequence ID" value="TNC50333.1"/>
    <property type="molecule type" value="Genomic_DNA"/>
</dbReference>
<evidence type="ECO:0000313" key="4">
    <source>
        <dbReference type="Proteomes" id="UP000306740"/>
    </source>
</evidence>
<dbReference type="Pfam" id="PF00814">
    <property type="entry name" value="TsaD"/>
    <property type="match status" value="1"/>
</dbReference>
<dbReference type="PANTHER" id="PTHR11735">
    <property type="entry name" value="TRNA N6-ADENOSINE THREONYLCARBAMOYLTRANSFERASE"/>
    <property type="match status" value="1"/>
</dbReference>
<keyword evidence="2" id="KW-0808">Transferase</keyword>
<organism evidence="2 4">
    <name type="scientific">Mumia zhuanghuii</name>
    <dbReference type="NCBI Taxonomy" id="2585211"/>
    <lineage>
        <taxon>Bacteria</taxon>
        <taxon>Bacillati</taxon>
        <taxon>Actinomycetota</taxon>
        <taxon>Actinomycetes</taxon>
        <taxon>Propionibacteriales</taxon>
        <taxon>Nocardioidaceae</taxon>
        <taxon>Mumia</taxon>
    </lineage>
</organism>
<dbReference type="SUPFAM" id="SSF53067">
    <property type="entry name" value="Actin-like ATPase domain"/>
    <property type="match status" value="2"/>
</dbReference>
<sequence length="218" mass="22173">MLILALDTAAPATSVALHDGSAVLAAVSHPGAMSHGELLAPAVAEVLATAGVDRRDVTDVAVGVGPGPFTGLRVGVVTARTLAVSLGARLHGVCSLDVIACQAVAEGAVDEAFVVATDARRKEVYWAEYTPSGERVGDPDVLRPADLAVRLPASMPVVGRGAELYADVLHRVDGPTDPDAGVLASMVSSGTAVEIGTEPLYLRRPDATPAAARKRASA</sequence>
<accession>A0A5C4ML95</accession>